<feature type="domain" description="Inhibitor I9" evidence="8">
    <location>
        <begin position="28"/>
        <end position="108"/>
    </location>
</feature>
<dbReference type="Gene3D" id="3.50.30.30">
    <property type="match status" value="1"/>
</dbReference>
<dbReference type="Gene3D" id="3.30.70.80">
    <property type="entry name" value="Peptidase S8 propeptide/proteinase inhibitor I9"/>
    <property type="match status" value="1"/>
</dbReference>
<evidence type="ECO:0000256" key="3">
    <source>
        <dbReference type="ARBA" id="ARBA00022729"/>
    </source>
</evidence>
<dbReference type="Pfam" id="PF05922">
    <property type="entry name" value="Inhibitor_I9"/>
    <property type="match status" value="1"/>
</dbReference>
<protein>
    <submittedName>
        <fullName evidence="10">Cucumisin</fullName>
    </submittedName>
</protein>
<dbReference type="FunFam" id="3.30.70.80:FF:000002">
    <property type="entry name" value="Subtilisin-like protease SBT5.3"/>
    <property type="match status" value="1"/>
</dbReference>
<name>M8CDE5_AEGTA</name>
<evidence type="ECO:0000256" key="1">
    <source>
        <dbReference type="ARBA" id="ARBA00011073"/>
    </source>
</evidence>
<evidence type="ECO:0000259" key="8">
    <source>
        <dbReference type="Pfam" id="PF05922"/>
    </source>
</evidence>
<accession>M8CDE5</accession>
<evidence type="ECO:0000256" key="5">
    <source>
        <dbReference type="ARBA" id="ARBA00022825"/>
    </source>
</evidence>
<keyword evidence="3" id="KW-0732">Signal</keyword>
<feature type="active site" description="Charge relay system" evidence="6">
    <location>
        <position position="508"/>
    </location>
</feature>
<organism evidence="10">
    <name type="scientific">Aegilops tauschii</name>
    <name type="common">Tausch's goatgrass</name>
    <name type="synonym">Aegilops squarrosa</name>
    <dbReference type="NCBI Taxonomy" id="37682"/>
    <lineage>
        <taxon>Eukaryota</taxon>
        <taxon>Viridiplantae</taxon>
        <taxon>Streptophyta</taxon>
        <taxon>Embryophyta</taxon>
        <taxon>Tracheophyta</taxon>
        <taxon>Spermatophyta</taxon>
        <taxon>Magnoliopsida</taxon>
        <taxon>Liliopsida</taxon>
        <taxon>Poales</taxon>
        <taxon>Poaceae</taxon>
        <taxon>BOP clade</taxon>
        <taxon>Pooideae</taxon>
        <taxon>Triticodae</taxon>
        <taxon>Triticeae</taxon>
        <taxon>Triticinae</taxon>
        <taxon>Aegilops</taxon>
    </lineage>
</organism>
<dbReference type="InterPro" id="IPR034197">
    <property type="entry name" value="Peptidases_S8_3"/>
</dbReference>
<dbReference type="FunFam" id="3.50.30.30:FF:000005">
    <property type="entry name" value="subtilisin-like protease SBT1.5"/>
    <property type="match status" value="1"/>
</dbReference>
<evidence type="ECO:0000259" key="9">
    <source>
        <dbReference type="Pfam" id="PF17766"/>
    </source>
</evidence>
<dbReference type="InterPro" id="IPR000209">
    <property type="entry name" value="Peptidase_S8/S53_dom"/>
</dbReference>
<keyword evidence="2 6" id="KW-0645">Protease</keyword>
<feature type="domain" description="Peptidase S8/S53" evidence="7">
    <location>
        <begin position="137"/>
        <end position="509"/>
    </location>
</feature>
<dbReference type="InterPro" id="IPR037045">
    <property type="entry name" value="S8pro/Inhibitor_I9_sf"/>
</dbReference>
<dbReference type="PRINTS" id="PR00723">
    <property type="entry name" value="SUBTILISIN"/>
</dbReference>
<feature type="active site" description="Charge relay system" evidence="6">
    <location>
        <position position="145"/>
    </location>
</feature>
<reference evidence="10" key="1">
    <citation type="submission" date="2015-06" db="UniProtKB">
        <authorList>
            <consortium name="EnsemblPlants"/>
        </authorList>
    </citation>
    <scope>IDENTIFICATION</scope>
</reference>
<keyword evidence="5 6" id="KW-0720">Serine protease</keyword>
<evidence type="ECO:0000256" key="6">
    <source>
        <dbReference type="PROSITE-ProRule" id="PRU01240"/>
    </source>
</evidence>
<dbReference type="EnsemblPlants" id="EMT21161">
    <property type="protein sequence ID" value="EMT21161"/>
    <property type="gene ID" value="F775_13160"/>
</dbReference>
<evidence type="ECO:0000313" key="10">
    <source>
        <dbReference type="EnsemblPlants" id="EMT21161"/>
    </source>
</evidence>
<dbReference type="Gene3D" id="3.40.50.200">
    <property type="entry name" value="Peptidase S8/S53 domain"/>
    <property type="match status" value="2"/>
</dbReference>
<dbReference type="SUPFAM" id="SSF52743">
    <property type="entry name" value="Subtilisin-like"/>
    <property type="match status" value="1"/>
</dbReference>
<feature type="domain" description="Subtilisin-like protease fibronectin type-III" evidence="9">
    <location>
        <begin position="604"/>
        <end position="699"/>
    </location>
</feature>
<dbReference type="GO" id="GO:0006508">
    <property type="term" value="P:proteolysis"/>
    <property type="evidence" value="ECO:0007669"/>
    <property type="project" value="UniProtKB-KW"/>
</dbReference>
<evidence type="ECO:0000259" key="7">
    <source>
        <dbReference type="Pfam" id="PF00082"/>
    </source>
</evidence>
<dbReference type="InterPro" id="IPR045051">
    <property type="entry name" value="SBT"/>
</dbReference>
<evidence type="ECO:0000256" key="2">
    <source>
        <dbReference type="ARBA" id="ARBA00022670"/>
    </source>
</evidence>
<dbReference type="GO" id="GO:0004252">
    <property type="term" value="F:serine-type endopeptidase activity"/>
    <property type="evidence" value="ECO:0007669"/>
    <property type="project" value="UniProtKB-UniRule"/>
</dbReference>
<proteinExistence type="inferred from homology"/>
<dbReference type="CDD" id="cd04852">
    <property type="entry name" value="Peptidases_S8_3"/>
    <property type="match status" value="1"/>
</dbReference>
<dbReference type="Pfam" id="PF00082">
    <property type="entry name" value="Peptidase_S8"/>
    <property type="match status" value="1"/>
</dbReference>
<feature type="active site" description="Charge relay system" evidence="6">
    <location>
        <position position="220"/>
    </location>
</feature>
<dbReference type="Gene3D" id="2.60.40.2310">
    <property type="match status" value="1"/>
</dbReference>
<dbReference type="InterPro" id="IPR036852">
    <property type="entry name" value="Peptidase_S8/S53_dom_sf"/>
</dbReference>
<dbReference type="FunFam" id="2.60.40.2310:FF:000001">
    <property type="entry name" value="Subtilisin-like protease SBT1.5"/>
    <property type="match status" value="1"/>
</dbReference>
<dbReference type="InterPro" id="IPR015500">
    <property type="entry name" value="Peptidase_S8_subtilisin-rel"/>
</dbReference>
<dbReference type="AlphaFoldDB" id="M8CDE5"/>
<dbReference type="Pfam" id="PF17766">
    <property type="entry name" value="fn3_6"/>
    <property type="match status" value="1"/>
</dbReference>
<dbReference type="PROSITE" id="PS51892">
    <property type="entry name" value="SUBTILASE"/>
    <property type="match status" value="1"/>
</dbReference>
<evidence type="ECO:0000256" key="4">
    <source>
        <dbReference type="ARBA" id="ARBA00022801"/>
    </source>
</evidence>
<dbReference type="PROSITE" id="PS51257">
    <property type="entry name" value="PROKAR_LIPOPROTEIN"/>
    <property type="match status" value="1"/>
</dbReference>
<sequence>MADKPPVVVVFLLLLLGLGLGLCSCANVHIVYMGELHPELHPELVRDSHHGMLAAVLGSKQAAEDAILYSYRHGFSGFAAVLTNAQAAQLSDWPGVVRVVRNRVLDLHTTRSWDFMRVNPSPPSGGSGILSGSRFGEDSIIGVLDTGIWPESASFRDDGIGDVPRRWKGQCVAGERFNASNCNRKIIGAKWFVKGYQAEYGKMNTTDIHEYMSARDAVGHGTHTASTAAGALVPDASFRGLASGVARGGAPRARLAVYKVCWATGDCTSADILAAFDAAIHDGVDVLSVSLGQAPPLPAYVDDVLAIGSFHAVVRGITVVCSAGNSGPYSETVINSAPWVLTVAAGTIDRTFLAKITLGNNSTYVGQTMYSGKHAATSMHIVYAEDVSSDNADDTDARSCTAGSLNATLVKGNVVLCFQTRGQRASQVAVETVKKARGVGVIFAQFLTKDIASAFDIPLIQVDYQVGTAILAYTTSTRNPMVQFGSAKTILGELIGPEVAYFSSRGPSSLTPSILKVYIFVANVRDEYGFEMVSEAAPYKQANPFDYGGGHVDPNRAAHPGLVYDMRPSDYVRFLCSMGYNNSAIASMAQQHTPCQHSPKSQLNLNVPSITIPELRGKLSVSRTVTNVGPVTSKYRARVEAPPGVNVTVNPSLLTFNSTVNRLTFKVAFQAKLKVQGRYTFGSLTWEDGTHTVRIPLVVRTMINRFYVNA</sequence>
<dbReference type="InterPro" id="IPR041469">
    <property type="entry name" value="Subtilisin-like_FN3"/>
</dbReference>
<dbReference type="InterPro" id="IPR010259">
    <property type="entry name" value="S8pro/Inhibitor_I9"/>
</dbReference>
<comment type="similarity">
    <text evidence="1 6">Belongs to the peptidase S8 family.</text>
</comment>
<dbReference type="CDD" id="cd02120">
    <property type="entry name" value="PA_subtilisin_like"/>
    <property type="match status" value="1"/>
</dbReference>
<dbReference type="PANTHER" id="PTHR10795">
    <property type="entry name" value="PROPROTEIN CONVERTASE SUBTILISIN/KEXIN"/>
    <property type="match status" value="1"/>
</dbReference>
<keyword evidence="4 6" id="KW-0378">Hydrolase</keyword>